<evidence type="ECO:0000313" key="2">
    <source>
        <dbReference type="EMBL" id="OUZ40597.1"/>
    </source>
</evidence>
<keyword evidence="2" id="KW-0418">Kinase</keyword>
<keyword evidence="2" id="KW-0808">Transferase</keyword>
<dbReference type="GO" id="GO:0016301">
    <property type="term" value="F:kinase activity"/>
    <property type="evidence" value="ECO:0007669"/>
    <property type="project" value="UniProtKB-KW"/>
</dbReference>
<dbReference type="RefSeq" id="WP_087615492.1">
    <property type="nucleotide sequence ID" value="NZ_JAFBEY010000002.1"/>
</dbReference>
<feature type="domain" description="DUF7147" evidence="1">
    <location>
        <begin position="1"/>
        <end position="125"/>
    </location>
</feature>
<dbReference type="InterPro" id="IPR055571">
    <property type="entry name" value="DUF7147"/>
</dbReference>
<reference evidence="2 3" key="1">
    <citation type="journal article" date="2017" name="Int. J. Syst. Evol. Microbiol.">
        <title>Solibacillus kalamii sp. nov., isolated from a high-efficiency particulate arrestance filter system used in the International Space Station.</title>
        <authorList>
            <person name="Checinska Sielaff A."/>
            <person name="Kumar R.M."/>
            <person name="Pal D."/>
            <person name="Mayilraj S."/>
            <person name="Venkateswaran K."/>
        </authorList>
    </citation>
    <scope>NUCLEOTIDE SEQUENCE [LARGE SCALE GENOMIC DNA]</scope>
    <source>
        <strain evidence="2 3">ISSFR-015</strain>
    </source>
</reference>
<name>A0ABX3ZMA8_9BACL</name>
<evidence type="ECO:0000259" key="1">
    <source>
        <dbReference type="Pfam" id="PF23648"/>
    </source>
</evidence>
<organism evidence="2 3">
    <name type="scientific">Solibacillus kalamii</name>
    <dbReference type="NCBI Taxonomy" id="1748298"/>
    <lineage>
        <taxon>Bacteria</taxon>
        <taxon>Bacillati</taxon>
        <taxon>Bacillota</taxon>
        <taxon>Bacilli</taxon>
        <taxon>Bacillales</taxon>
        <taxon>Caryophanaceae</taxon>
        <taxon>Solibacillus</taxon>
    </lineage>
</organism>
<sequence>MIQQFIELGQGYGDIYELCELVKTNEHRFHNAFIFTATRDGNSVASLAVAFKPSGESKFMPIYICREGIPYNEEKLSKRIEIFKQTIQDVKQQENILEIKHSSVFSEKNQYYQYLIGILRLNRYIPPMQ</sequence>
<proteinExistence type="predicted"/>
<protein>
    <submittedName>
        <fullName evidence="2">Methylthioribose kinase</fullName>
    </submittedName>
</protein>
<evidence type="ECO:0000313" key="3">
    <source>
        <dbReference type="Proteomes" id="UP000196594"/>
    </source>
</evidence>
<dbReference type="Proteomes" id="UP000196594">
    <property type="component" value="Unassembled WGS sequence"/>
</dbReference>
<comment type="caution">
    <text evidence="2">The sequence shown here is derived from an EMBL/GenBank/DDBJ whole genome shotgun (WGS) entry which is preliminary data.</text>
</comment>
<dbReference type="EMBL" id="NHNT01000001">
    <property type="protein sequence ID" value="OUZ40597.1"/>
    <property type="molecule type" value="Genomic_DNA"/>
</dbReference>
<keyword evidence="3" id="KW-1185">Reference proteome</keyword>
<gene>
    <name evidence="2" type="ORF">CBM15_01655</name>
</gene>
<dbReference type="Pfam" id="PF23648">
    <property type="entry name" value="DUF7147"/>
    <property type="match status" value="1"/>
</dbReference>
<accession>A0ABX3ZMA8</accession>